<proteinExistence type="predicted"/>
<dbReference type="InterPro" id="IPR013103">
    <property type="entry name" value="RVT_2"/>
</dbReference>
<organism evidence="2">
    <name type="scientific">Fagus sylvatica</name>
    <name type="common">Beechnut</name>
    <dbReference type="NCBI Taxonomy" id="28930"/>
    <lineage>
        <taxon>Eukaryota</taxon>
        <taxon>Viridiplantae</taxon>
        <taxon>Streptophyta</taxon>
        <taxon>Embryophyta</taxon>
        <taxon>Tracheophyta</taxon>
        <taxon>Spermatophyta</taxon>
        <taxon>Magnoliopsida</taxon>
        <taxon>eudicotyledons</taxon>
        <taxon>Gunneridae</taxon>
        <taxon>Pentapetalae</taxon>
        <taxon>rosids</taxon>
        <taxon>fabids</taxon>
        <taxon>Fagales</taxon>
        <taxon>Fagaceae</taxon>
        <taxon>Fagus</taxon>
    </lineage>
</organism>
<gene>
    <name evidence="2" type="ORF">FSB_LOCUS19199</name>
</gene>
<dbReference type="SUPFAM" id="SSF56672">
    <property type="entry name" value="DNA/RNA polymerases"/>
    <property type="match status" value="1"/>
</dbReference>
<accession>A0A2N9FKK9</accession>
<evidence type="ECO:0000313" key="2">
    <source>
        <dbReference type="EMBL" id="SPC91317.1"/>
    </source>
</evidence>
<name>A0A2N9FKK9_FAGSY</name>
<dbReference type="EMBL" id="OIVN01001218">
    <property type="protein sequence ID" value="SPC91317.1"/>
    <property type="molecule type" value="Genomic_DNA"/>
</dbReference>
<dbReference type="PANTHER" id="PTHR11439:SF498">
    <property type="entry name" value="DNAK FAMILY PROTEIN"/>
    <property type="match status" value="1"/>
</dbReference>
<dbReference type="InterPro" id="IPR043502">
    <property type="entry name" value="DNA/RNA_pol_sf"/>
</dbReference>
<sequence>MGRPSHPNMKNPICTKEKLKCNHCGRERTYHGAMLRTTWIPQCQQLLSILSTVAQSSSMNHHGGSHPTSTSLSGMDPLDNSFWILDSGATDHMVRSPLALSSSFPVHDRIVQLPNDTHAPVTHANLPKHFWGDTVLIAAYLINRTPTPRPGKQDVLFYENHFSFSQIPSPSLPPTLPFPFDTPDIPLPHRALPSPTTPSPPIECHPPAPAETPHAHLRCSSQSIRPLAYLHDFHLGQALPNRPPPSSDSTLVCSSGTSHPLCNFLSYDDLSPSHRAFTSSISLETEPKSFLQAMKQPKWRNAMLIEIDALEANHTWTLTASPPNKKLIGCKWVYKIKYNPDGTVERYKAQLVAKGYNQQEGLDYTETFAPVAKLVTVRVLLALATTHNWHLHQLDVNNAFLHGDLDEDVYMHLPLALLNAGYIQSKADYSLFVRSQGHDFTSALIYVDDIILTGNNLEQIKELKKFLGDRFKLKDLGNLKYFLGIEVACSKNGISISQRKYALEILNDIGFLGSKPSKFPMEQNLSLNESDGDLIPDPSSYRRLVGRLIYLTITRPDLTYAVHVLSQFMDKPRMPHLDVVH</sequence>
<dbReference type="PANTHER" id="PTHR11439">
    <property type="entry name" value="GAG-POL-RELATED RETROTRANSPOSON"/>
    <property type="match status" value="1"/>
</dbReference>
<dbReference type="AlphaFoldDB" id="A0A2N9FKK9"/>
<protein>
    <recommendedName>
        <fullName evidence="1">Reverse transcriptase Ty1/copia-type domain-containing protein</fullName>
    </recommendedName>
</protein>
<feature type="domain" description="Reverse transcriptase Ty1/copia-type" evidence="1">
    <location>
        <begin position="417"/>
        <end position="522"/>
    </location>
</feature>
<feature type="domain" description="Reverse transcriptase Ty1/copia-type" evidence="1">
    <location>
        <begin position="313"/>
        <end position="415"/>
    </location>
</feature>
<evidence type="ECO:0000259" key="1">
    <source>
        <dbReference type="Pfam" id="PF07727"/>
    </source>
</evidence>
<dbReference type="Pfam" id="PF07727">
    <property type="entry name" value="RVT_2"/>
    <property type="match status" value="2"/>
</dbReference>
<reference evidence="2" key="1">
    <citation type="submission" date="2018-02" db="EMBL/GenBank/DDBJ databases">
        <authorList>
            <person name="Cohen D.B."/>
            <person name="Kent A.D."/>
        </authorList>
    </citation>
    <scope>NUCLEOTIDE SEQUENCE</scope>
</reference>